<feature type="region of interest" description="Disordered" evidence="1">
    <location>
        <begin position="1"/>
        <end position="124"/>
    </location>
</feature>
<gene>
    <name evidence="2" type="ORF">OG367_20795</name>
</gene>
<evidence type="ECO:0008006" key="4">
    <source>
        <dbReference type="Google" id="ProtNLM"/>
    </source>
</evidence>
<dbReference type="Proteomes" id="UP001431926">
    <property type="component" value="Chromosome"/>
</dbReference>
<feature type="compositionally biased region" description="Gly residues" evidence="1">
    <location>
        <begin position="33"/>
        <end position="57"/>
    </location>
</feature>
<evidence type="ECO:0000313" key="3">
    <source>
        <dbReference type="Proteomes" id="UP001431926"/>
    </source>
</evidence>
<evidence type="ECO:0000256" key="1">
    <source>
        <dbReference type="SAM" id="MobiDB-lite"/>
    </source>
</evidence>
<keyword evidence="3" id="KW-1185">Reference proteome</keyword>
<dbReference type="RefSeq" id="WP_329356963.1">
    <property type="nucleotide sequence ID" value="NZ_CP109490.1"/>
</dbReference>
<proteinExistence type="predicted"/>
<organism evidence="2 3">
    <name type="scientific">Streptomyces anulatus</name>
    <name type="common">Streptomyces chrysomallus</name>
    <dbReference type="NCBI Taxonomy" id="1892"/>
    <lineage>
        <taxon>Bacteria</taxon>
        <taxon>Bacillati</taxon>
        <taxon>Actinomycetota</taxon>
        <taxon>Actinomycetes</taxon>
        <taxon>Kitasatosporales</taxon>
        <taxon>Streptomycetaceae</taxon>
        <taxon>Streptomyces</taxon>
    </lineage>
</organism>
<feature type="region of interest" description="Disordered" evidence="1">
    <location>
        <begin position="202"/>
        <end position="237"/>
    </location>
</feature>
<reference evidence="2" key="1">
    <citation type="submission" date="2022-10" db="EMBL/GenBank/DDBJ databases">
        <title>The complete genomes of actinobacterial strains from the NBC collection.</title>
        <authorList>
            <person name="Joergensen T.S."/>
            <person name="Alvarez Arevalo M."/>
            <person name="Sterndorff E.B."/>
            <person name="Faurdal D."/>
            <person name="Vuksanovic O."/>
            <person name="Mourched A.-S."/>
            <person name="Charusanti P."/>
            <person name="Shaw S."/>
            <person name="Blin K."/>
            <person name="Weber T."/>
        </authorList>
    </citation>
    <scope>NUCLEOTIDE SEQUENCE</scope>
    <source>
        <strain evidence="2">NBC_01436</strain>
    </source>
</reference>
<dbReference type="EMBL" id="CP109491">
    <property type="protein sequence ID" value="WUX38527.1"/>
    <property type="molecule type" value="Genomic_DNA"/>
</dbReference>
<protein>
    <recommendedName>
        <fullName evidence="4">Scaffolding protein</fullName>
    </recommendedName>
</protein>
<sequence length="237" mass="24556">MLHTRKKTLRATGGGWAHPYGQDPFSPFLYADGGDGGGPGSGGGNGEGGGSDNGGKGGDGDGDEDKLGEGGKRALQAERDARATAEARVKELEAKLSRKPKDPGAKPGDNGDGKGDAGAKPVDAEALKKELREELTTESNARLVRAEVKAAAAGKLADPADAPRFIDLSKIKVGDDGEPDAKQIKKAIEDLLKEKPYLAGKQPWGDVGGGGHDQAPADVQPGMDRLRHAYNTEIKTN</sequence>
<name>A0ABZ1ZLS9_STRAQ</name>
<feature type="compositionally biased region" description="Basic and acidic residues" evidence="1">
    <location>
        <begin position="65"/>
        <end position="124"/>
    </location>
</feature>
<evidence type="ECO:0000313" key="2">
    <source>
        <dbReference type="EMBL" id="WUX38527.1"/>
    </source>
</evidence>
<accession>A0ABZ1ZLS9</accession>